<name>A0A183ADP4_9TREM</name>
<evidence type="ECO:0000256" key="1">
    <source>
        <dbReference type="SAM" id="MobiDB-lite"/>
    </source>
</evidence>
<feature type="region of interest" description="Disordered" evidence="1">
    <location>
        <begin position="69"/>
        <end position="161"/>
    </location>
</feature>
<evidence type="ECO:0000313" key="4">
    <source>
        <dbReference type="WBParaSite" id="ECPE_0000509101-mRNA-1"/>
    </source>
</evidence>
<accession>A0A183ADP4</accession>
<feature type="compositionally biased region" description="Polar residues" evidence="1">
    <location>
        <begin position="120"/>
        <end position="133"/>
    </location>
</feature>
<evidence type="ECO:0000313" key="3">
    <source>
        <dbReference type="Proteomes" id="UP000272942"/>
    </source>
</evidence>
<keyword evidence="3" id="KW-1185">Reference proteome</keyword>
<evidence type="ECO:0000313" key="2">
    <source>
        <dbReference type="EMBL" id="VDP74478.1"/>
    </source>
</evidence>
<reference evidence="4" key="1">
    <citation type="submission" date="2016-06" db="UniProtKB">
        <authorList>
            <consortium name="WormBaseParasite"/>
        </authorList>
    </citation>
    <scope>IDENTIFICATION</scope>
</reference>
<proteinExistence type="predicted"/>
<reference evidence="2 3" key="2">
    <citation type="submission" date="2018-11" db="EMBL/GenBank/DDBJ databases">
        <authorList>
            <consortium name="Pathogen Informatics"/>
        </authorList>
    </citation>
    <scope>NUCLEOTIDE SEQUENCE [LARGE SCALE GENOMIC DNA]</scope>
    <source>
        <strain evidence="2 3">Egypt</strain>
    </source>
</reference>
<feature type="compositionally biased region" description="Basic residues" evidence="1">
    <location>
        <begin position="69"/>
        <end position="83"/>
    </location>
</feature>
<dbReference type="Proteomes" id="UP000272942">
    <property type="component" value="Unassembled WGS sequence"/>
</dbReference>
<organism evidence="4">
    <name type="scientific">Echinostoma caproni</name>
    <dbReference type="NCBI Taxonomy" id="27848"/>
    <lineage>
        <taxon>Eukaryota</taxon>
        <taxon>Metazoa</taxon>
        <taxon>Spiralia</taxon>
        <taxon>Lophotrochozoa</taxon>
        <taxon>Platyhelminthes</taxon>
        <taxon>Trematoda</taxon>
        <taxon>Digenea</taxon>
        <taxon>Plagiorchiida</taxon>
        <taxon>Echinostomata</taxon>
        <taxon>Echinostomatoidea</taxon>
        <taxon>Echinostomatidae</taxon>
        <taxon>Echinostoma</taxon>
    </lineage>
</organism>
<gene>
    <name evidence="2" type="ORF">ECPE_LOCUS5079</name>
</gene>
<sequence length="217" mass="25080">MFVPLIDNLKHVFFIYRTWKRLDNREDIQILIHILNDYYRHYYDLTSGTPREPLPDVEEREQLVRHIYKERKRQQRISSRRPSSRTDYPSPREPVDQQHQGAVSVVGDVSAQRTPDKQTVVAQQGDTQIQHATNPPEDMSKRQRLDSGNADDDPEENTTAGGSITKAFDLFKVHYYKTRCCAITVCLSGICCADTDEDVPWCCWLMDSPYVASDDAN</sequence>
<dbReference type="AlphaFoldDB" id="A0A183ADP4"/>
<protein>
    <submittedName>
        <fullName evidence="4">Nitrogenase</fullName>
    </submittedName>
</protein>
<dbReference type="WBParaSite" id="ECPE_0000509101-mRNA-1">
    <property type="protein sequence ID" value="ECPE_0000509101-mRNA-1"/>
    <property type="gene ID" value="ECPE_0000509101"/>
</dbReference>
<dbReference type="EMBL" id="UZAN01041927">
    <property type="protein sequence ID" value="VDP74478.1"/>
    <property type="molecule type" value="Genomic_DNA"/>
</dbReference>